<comment type="subcellular location">
    <subcellularLocation>
        <location evidence="1">Cytoplasm</location>
        <location evidence="1">Cytoskeleton</location>
    </subcellularLocation>
</comment>
<sequence length="1516" mass="165798">MGGGMSVLGLGSKGWFRLDADHYPVLVCYSVAASMENYHVLELVGTGSFGKVYKGRRRGGLELVALKFISIRGRNDRELALLQDEIEIMKTLDHPHIIKLHEAITTKDELARPLIVATDYAAGELYQVLEDDRTLPIEEIHSISQQLISALRYLHDHRIIHRDLKPQNVLLGKNGLCMLCDFGFARAMSFNTLVVTSIKGTPLYMSPELVREEPYDHRSDLWGLGCILYELCVGEPPFYTNNIFDLVKMITQQPVTFPSNVDPDFKDMLQGLLIKVPHKRLGWPHLSTHRFLVGRRNIHNIPYEPALNNVVRPKTSGIESLGPPTPDHRASLRPIATAPSHGRHSTSPSAPGTKSNLPKAGLSPRHLRLPASVSSPEPKASPRHDSARQRRREQRVHESSHRPVTEGSVRLESAQHELHGSLSASAQARPTQPRAPQTAPSQQVEPTSNMDSTLGDAGMRTYTAPAGALKREERFYHSAANSPTNSIRDSRTSDTSAVHFPARWASDELDDEDDESNDSINQEATMESEEREDTKRRNSRSQIPHTSRQHDEEQQNFEDSDPADHSIVVASTESLPRPAAEQARTGGAPTMEASASERVTRATTATDLHASNAARLAPNSNATNTESRLRHMRDQLQAARTIDAVSSDVPRSLDDTLTGGGDDDMVRLSLNSAVTALSGLTTMLRDQDDASVSIQPVQESDANSEGVLEVLTQAIHQALDELPQLAAMAPILNEVTNVISMLQDATIVGALAPLVIKISDAIVQQATMLLSTHGQLDEEAVSACCCTLELLLELGNLSATDATAALVLLECLAPHQELMSSLMRLLQGMAVDDDAYAWTLQALVAFVHQPSWSIQGEPELGFYSRVMQQLQQLRHVFFKRAGAENLYSLLLAEPSLATFQILLQGLRIKAPAACQAVLAHIPLLHDTITASKDPVLSSMGALLLTQLLRLPVAMRTADGTNLFAIFEQEASSIGRRTAQACADAARLCTSVTRMLREDPANFDPLGPCAVAMAEACCLCSFWTTLVEHGTPVPTGSDRELVRGALELLAALAVAPPDVVEAVQACAVDLDGDGLMGLAANTRLQVSYGVFDMCVAAVTGSLRRLGLEAFPADLDPEALWTLTLEFDRLDQVLMTPCSAALSLRLLADLRTAPPRWWPSKLANVEDRDAAWLDAVKAWFEHTLSEAVVFQAEQRLNMLAHAASAIATLRPAVEAWLTAISSASKIKLVETCTYWARVLLQDGCQAPLVALLELLLHLCVVDDDVGVAALDHLQSSPEVCVYAFRETASKTLLADMMTWLSRLMRTSGKHCFAVDKLRVFPEVVRCLRHESATLRARACNVLGNAYRHSAFFYDESERLGVASSLISLLTDQHPDVLKFSAFAIGNLAFHSDQFVHRLSAAIPHLVRLLSSEQDRTISNAAGALGNLGRNSDVLDHVFAAAKASDALLSVMEQPELTEQTLRVILFTLGTLAKWPDGLADLTARQAHARVARTIKHRAGLQATTQQYAQRLLSRVKPQ</sequence>
<keyword evidence="8 13" id="KW-0067">ATP-binding</keyword>
<evidence type="ECO:0000256" key="5">
    <source>
        <dbReference type="ARBA" id="ARBA00022679"/>
    </source>
</evidence>
<dbReference type="GO" id="GO:0004674">
    <property type="term" value="F:protein serine/threonine kinase activity"/>
    <property type="evidence" value="ECO:0007669"/>
    <property type="project" value="UniProtKB-KW"/>
</dbReference>
<keyword evidence="4" id="KW-0723">Serine/threonine-protein kinase</keyword>
<feature type="compositionally biased region" description="Polar residues" evidence="14">
    <location>
        <begin position="345"/>
        <end position="356"/>
    </location>
</feature>
<dbReference type="InterPro" id="IPR000719">
    <property type="entry name" value="Prot_kinase_dom"/>
</dbReference>
<feature type="compositionally biased region" description="Polar residues" evidence="14">
    <location>
        <begin position="422"/>
        <end position="452"/>
    </location>
</feature>
<evidence type="ECO:0000256" key="7">
    <source>
        <dbReference type="ARBA" id="ARBA00022777"/>
    </source>
</evidence>
<evidence type="ECO:0000256" key="2">
    <source>
        <dbReference type="ARBA" id="ARBA00012513"/>
    </source>
</evidence>
<evidence type="ECO:0000256" key="4">
    <source>
        <dbReference type="ARBA" id="ARBA00022527"/>
    </source>
</evidence>
<dbReference type="SUPFAM" id="SSF48371">
    <property type="entry name" value="ARM repeat"/>
    <property type="match status" value="1"/>
</dbReference>
<dbReference type="EMBL" id="CH991575">
    <property type="protein sequence ID" value="EDQ85307.1"/>
    <property type="molecule type" value="Genomic_DNA"/>
</dbReference>
<dbReference type="InterPro" id="IPR011009">
    <property type="entry name" value="Kinase-like_dom_sf"/>
</dbReference>
<dbReference type="PANTHER" id="PTHR22983">
    <property type="entry name" value="PROTEIN KINASE RELATED"/>
    <property type="match status" value="1"/>
</dbReference>
<dbReference type="EC" id="2.7.11.1" evidence="2"/>
<evidence type="ECO:0000313" key="16">
    <source>
        <dbReference type="EMBL" id="EDQ85307.1"/>
    </source>
</evidence>
<dbReference type="SUPFAM" id="SSF56112">
    <property type="entry name" value="Protein kinase-like (PK-like)"/>
    <property type="match status" value="1"/>
</dbReference>
<evidence type="ECO:0000256" key="14">
    <source>
        <dbReference type="SAM" id="MobiDB-lite"/>
    </source>
</evidence>
<keyword evidence="6 13" id="KW-0547">Nucleotide-binding</keyword>
<dbReference type="InterPro" id="IPR000225">
    <property type="entry name" value="Armadillo"/>
</dbReference>
<dbReference type="PROSITE" id="PS00107">
    <property type="entry name" value="PROTEIN_KINASE_ATP"/>
    <property type="match status" value="1"/>
</dbReference>
<dbReference type="GO" id="GO:0005737">
    <property type="term" value="C:cytoplasm"/>
    <property type="evidence" value="ECO:0000318"/>
    <property type="project" value="GO_Central"/>
</dbReference>
<evidence type="ECO:0000256" key="6">
    <source>
        <dbReference type="ARBA" id="ARBA00022741"/>
    </source>
</evidence>
<evidence type="ECO:0000256" key="10">
    <source>
        <dbReference type="ARBA" id="ARBA00047899"/>
    </source>
</evidence>
<keyword evidence="5" id="KW-0808">Transferase</keyword>
<dbReference type="GO" id="GO:0005856">
    <property type="term" value="C:cytoskeleton"/>
    <property type="evidence" value="ECO:0007669"/>
    <property type="project" value="UniProtKB-SubCell"/>
</dbReference>
<dbReference type="FunFam" id="1.25.10.10:FF:001798">
    <property type="entry name" value="AGC family protein kinase"/>
    <property type="match status" value="1"/>
</dbReference>
<evidence type="ECO:0000256" key="8">
    <source>
        <dbReference type="ARBA" id="ARBA00022840"/>
    </source>
</evidence>
<evidence type="ECO:0000256" key="12">
    <source>
        <dbReference type="PROSITE-ProRule" id="PRU00259"/>
    </source>
</evidence>
<organism evidence="16 17">
    <name type="scientific">Monosiga brevicollis</name>
    <name type="common">Choanoflagellate</name>
    <dbReference type="NCBI Taxonomy" id="81824"/>
    <lineage>
        <taxon>Eukaryota</taxon>
        <taxon>Choanoflagellata</taxon>
        <taxon>Craspedida</taxon>
        <taxon>Salpingoecidae</taxon>
        <taxon>Monosiga</taxon>
    </lineage>
</organism>
<dbReference type="eggNOG" id="KOG0597">
    <property type="taxonomic scope" value="Eukaryota"/>
</dbReference>
<dbReference type="Proteomes" id="UP000001357">
    <property type="component" value="Unassembled WGS sequence"/>
</dbReference>
<feature type="repeat" description="ARM" evidence="12">
    <location>
        <begin position="1398"/>
        <end position="1425"/>
    </location>
</feature>
<feature type="compositionally biased region" description="Basic and acidic residues" evidence="14">
    <location>
        <begin position="395"/>
        <end position="404"/>
    </location>
</feature>
<dbReference type="InterPro" id="IPR017441">
    <property type="entry name" value="Protein_kinase_ATP_BS"/>
</dbReference>
<protein>
    <recommendedName>
        <fullName evidence="2">non-specific serine/threonine protein kinase</fullName>
        <ecNumber evidence="2">2.7.11.1</ecNumber>
    </recommendedName>
</protein>
<dbReference type="SMART" id="SM00220">
    <property type="entry name" value="S_TKc"/>
    <property type="match status" value="1"/>
</dbReference>
<feature type="region of interest" description="Disordered" evidence="14">
    <location>
        <begin position="476"/>
        <end position="598"/>
    </location>
</feature>
<dbReference type="STRING" id="81824.A9VB05"/>
<feature type="compositionally biased region" description="Acidic residues" evidence="14">
    <location>
        <begin position="507"/>
        <end position="517"/>
    </location>
</feature>
<dbReference type="PROSITE" id="PS50176">
    <property type="entry name" value="ARM_REPEAT"/>
    <property type="match status" value="1"/>
</dbReference>
<dbReference type="PROSITE" id="PS50011">
    <property type="entry name" value="PROTEIN_KINASE_DOM"/>
    <property type="match status" value="1"/>
</dbReference>
<evidence type="ECO:0000256" key="13">
    <source>
        <dbReference type="PROSITE-ProRule" id="PRU10141"/>
    </source>
</evidence>
<dbReference type="InParanoid" id="A9VB05"/>
<evidence type="ECO:0000256" key="1">
    <source>
        <dbReference type="ARBA" id="ARBA00004245"/>
    </source>
</evidence>
<dbReference type="InterPro" id="IPR011989">
    <property type="entry name" value="ARM-like"/>
</dbReference>
<dbReference type="InterPro" id="IPR008271">
    <property type="entry name" value="Ser/Thr_kinase_AS"/>
</dbReference>
<dbReference type="PROSITE" id="PS00108">
    <property type="entry name" value="PROTEIN_KINASE_ST"/>
    <property type="match status" value="1"/>
</dbReference>
<dbReference type="KEGG" id="mbr:MONBRDRAFT_29411"/>
<reference evidence="16 17" key="1">
    <citation type="journal article" date="2008" name="Nature">
        <title>The genome of the choanoflagellate Monosiga brevicollis and the origin of metazoans.</title>
        <authorList>
            <consortium name="JGI Sequencing"/>
            <person name="King N."/>
            <person name="Westbrook M.J."/>
            <person name="Young S.L."/>
            <person name="Kuo A."/>
            <person name="Abedin M."/>
            <person name="Chapman J."/>
            <person name="Fairclough S."/>
            <person name="Hellsten U."/>
            <person name="Isogai Y."/>
            <person name="Letunic I."/>
            <person name="Marr M."/>
            <person name="Pincus D."/>
            <person name="Putnam N."/>
            <person name="Rokas A."/>
            <person name="Wright K.J."/>
            <person name="Zuzow R."/>
            <person name="Dirks W."/>
            <person name="Good M."/>
            <person name="Goodstein D."/>
            <person name="Lemons D."/>
            <person name="Li W."/>
            <person name="Lyons J.B."/>
            <person name="Morris A."/>
            <person name="Nichols S."/>
            <person name="Richter D.J."/>
            <person name="Salamov A."/>
            <person name="Bork P."/>
            <person name="Lim W.A."/>
            <person name="Manning G."/>
            <person name="Miller W.T."/>
            <person name="McGinnis W."/>
            <person name="Shapiro H."/>
            <person name="Tjian R."/>
            <person name="Grigoriev I.V."/>
            <person name="Rokhsar D."/>
        </authorList>
    </citation>
    <scope>NUCLEOTIDE SEQUENCE [LARGE SCALE GENOMIC DNA]</scope>
    <source>
        <strain evidence="17">MX1 / ATCC 50154</strain>
    </source>
</reference>
<feature type="binding site" evidence="13">
    <location>
        <position position="67"/>
    </location>
    <ligand>
        <name>ATP</name>
        <dbReference type="ChEBI" id="CHEBI:30616"/>
    </ligand>
</feature>
<dbReference type="PANTHER" id="PTHR22983:SF6">
    <property type="entry name" value="SERINE_THREONINE-PROTEIN KINASE 36"/>
    <property type="match status" value="1"/>
</dbReference>
<dbReference type="CDD" id="cd14002">
    <property type="entry name" value="STKc_STK36"/>
    <property type="match status" value="1"/>
</dbReference>
<comment type="catalytic activity">
    <reaction evidence="10">
        <text>L-threonyl-[protein] + ATP = O-phospho-L-threonyl-[protein] + ADP + H(+)</text>
        <dbReference type="Rhea" id="RHEA:46608"/>
        <dbReference type="Rhea" id="RHEA-COMP:11060"/>
        <dbReference type="Rhea" id="RHEA-COMP:11605"/>
        <dbReference type="ChEBI" id="CHEBI:15378"/>
        <dbReference type="ChEBI" id="CHEBI:30013"/>
        <dbReference type="ChEBI" id="CHEBI:30616"/>
        <dbReference type="ChEBI" id="CHEBI:61977"/>
        <dbReference type="ChEBI" id="CHEBI:456216"/>
        <dbReference type="EC" id="2.7.11.1"/>
    </reaction>
</comment>
<name>A9VB05_MONBE</name>
<dbReference type="InterPro" id="IPR016024">
    <property type="entry name" value="ARM-type_fold"/>
</dbReference>
<keyword evidence="17" id="KW-1185">Reference proteome</keyword>
<keyword evidence="3" id="KW-0963">Cytoplasm</keyword>
<evidence type="ECO:0000256" key="3">
    <source>
        <dbReference type="ARBA" id="ARBA00022490"/>
    </source>
</evidence>
<dbReference type="Pfam" id="PF00069">
    <property type="entry name" value="Pkinase"/>
    <property type="match status" value="1"/>
</dbReference>
<keyword evidence="9" id="KW-0206">Cytoskeleton</keyword>
<comment type="catalytic activity">
    <reaction evidence="11">
        <text>L-seryl-[protein] + ATP = O-phospho-L-seryl-[protein] + ADP + H(+)</text>
        <dbReference type="Rhea" id="RHEA:17989"/>
        <dbReference type="Rhea" id="RHEA-COMP:9863"/>
        <dbReference type="Rhea" id="RHEA-COMP:11604"/>
        <dbReference type="ChEBI" id="CHEBI:15378"/>
        <dbReference type="ChEBI" id="CHEBI:29999"/>
        <dbReference type="ChEBI" id="CHEBI:30616"/>
        <dbReference type="ChEBI" id="CHEBI:83421"/>
        <dbReference type="ChEBI" id="CHEBI:456216"/>
        <dbReference type="EC" id="2.7.11.1"/>
    </reaction>
</comment>
<dbReference type="Gene3D" id="1.25.10.10">
    <property type="entry name" value="Leucine-rich Repeat Variant"/>
    <property type="match status" value="1"/>
</dbReference>
<accession>A9VB05</accession>
<dbReference type="GO" id="GO:0007224">
    <property type="term" value="P:smoothened signaling pathway"/>
    <property type="evidence" value="ECO:0000318"/>
    <property type="project" value="GO_Central"/>
</dbReference>
<evidence type="ECO:0000313" key="17">
    <source>
        <dbReference type="Proteomes" id="UP000001357"/>
    </source>
</evidence>
<dbReference type="GO" id="GO:0005524">
    <property type="term" value="F:ATP binding"/>
    <property type="evidence" value="ECO:0007669"/>
    <property type="project" value="UniProtKB-UniRule"/>
</dbReference>
<gene>
    <name evidence="16" type="ORF">MONBRDRAFT_29411</name>
</gene>
<dbReference type="RefSeq" id="XP_001749928.1">
    <property type="nucleotide sequence ID" value="XM_001749876.1"/>
</dbReference>
<keyword evidence="7" id="KW-0418">Kinase</keyword>
<evidence type="ECO:0000259" key="15">
    <source>
        <dbReference type="PROSITE" id="PS50011"/>
    </source>
</evidence>
<feature type="domain" description="Protein kinase" evidence="15">
    <location>
        <begin position="38"/>
        <end position="292"/>
    </location>
</feature>
<dbReference type="Pfam" id="PF00514">
    <property type="entry name" value="Arm"/>
    <property type="match status" value="1"/>
</dbReference>
<dbReference type="Gene3D" id="1.10.510.10">
    <property type="entry name" value="Transferase(Phosphotransferase) domain 1"/>
    <property type="match status" value="1"/>
</dbReference>
<proteinExistence type="predicted"/>
<feature type="region of interest" description="Disordered" evidence="14">
    <location>
        <begin position="314"/>
        <end position="457"/>
    </location>
</feature>
<dbReference type="GeneID" id="5895120"/>
<evidence type="ECO:0000256" key="11">
    <source>
        <dbReference type="ARBA" id="ARBA00048679"/>
    </source>
</evidence>
<dbReference type="FunFam" id="1.10.510.10:FF:000292">
    <property type="entry name" value="Serine/threonine-protein kinase 36"/>
    <property type="match status" value="1"/>
</dbReference>
<evidence type="ECO:0000256" key="9">
    <source>
        <dbReference type="ARBA" id="ARBA00023212"/>
    </source>
</evidence>